<comment type="catalytic activity">
    <reaction evidence="1">
        <text>ATP + protein L-histidine = ADP + protein N-phospho-L-histidine.</text>
        <dbReference type="EC" id="2.7.13.3"/>
    </reaction>
</comment>
<dbReference type="SMART" id="SM00387">
    <property type="entry name" value="HATPase_c"/>
    <property type="match status" value="1"/>
</dbReference>
<dbReference type="InterPro" id="IPR005467">
    <property type="entry name" value="His_kinase_dom"/>
</dbReference>
<evidence type="ECO:0000256" key="5">
    <source>
        <dbReference type="ARBA" id="ARBA00022475"/>
    </source>
</evidence>
<dbReference type="PROSITE" id="PS50885">
    <property type="entry name" value="HAMP"/>
    <property type="match status" value="1"/>
</dbReference>
<dbReference type="InterPro" id="IPR004358">
    <property type="entry name" value="Sig_transdc_His_kin-like_C"/>
</dbReference>
<dbReference type="InterPro" id="IPR036890">
    <property type="entry name" value="HATPase_C_sf"/>
</dbReference>
<reference evidence="18 19" key="1">
    <citation type="submission" date="2018-06" db="EMBL/GenBank/DDBJ databases">
        <title>Genomic Encyclopedia of Archaeal and Bacterial Type Strains, Phase II (KMG-II): from individual species to whole genera.</title>
        <authorList>
            <person name="Goeker M."/>
        </authorList>
    </citation>
    <scope>NUCLEOTIDE SEQUENCE [LARGE SCALE GENOMIC DNA]</scope>
    <source>
        <strain evidence="18 19">KACC 16626</strain>
    </source>
</reference>
<keyword evidence="13" id="KW-0902">Two-component regulatory system</keyword>
<dbReference type="InterPro" id="IPR003660">
    <property type="entry name" value="HAMP_dom"/>
</dbReference>
<dbReference type="PANTHER" id="PTHR45528">
    <property type="entry name" value="SENSOR HISTIDINE KINASE CPXA"/>
    <property type="match status" value="1"/>
</dbReference>
<feature type="transmembrane region" description="Helical" evidence="15">
    <location>
        <begin position="164"/>
        <end position="184"/>
    </location>
</feature>
<evidence type="ECO:0000259" key="16">
    <source>
        <dbReference type="PROSITE" id="PS50109"/>
    </source>
</evidence>
<dbReference type="FunFam" id="3.30.565.10:FF:000023">
    <property type="entry name" value="PAS domain-containing sensor histidine kinase"/>
    <property type="match status" value="1"/>
</dbReference>
<dbReference type="SUPFAM" id="SSF158472">
    <property type="entry name" value="HAMP domain-like"/>
    <property type="match status" value="1"/>
</dbReference>
<accession>A0A318TQE1</accession>
<organism evidence="18 19">
    <name type="scientific">Ureibacillus chungkukjangi</name>
    <dbReference type="NCBI Taxonomy" id="1202712"/>
    <lineage>
        <taxon>Bacteria</taxon>
        <taxon>Bacillati</taxon>
        <taxon>Bacillota</taxon>
        <taxon>Bacilli</taxon>
        <taxon>Bacillales</taxon>
        <taxon>Caryophanaceae</taxon>
        <taxon>Ureibacillus</taxon>
    </lineage>
</organism>
<dbReference type="PROSITE" id="PS50109">
    <property type="entry name" value="HIS_KIN"/>
    <property type="match status" value="1"/>
</dbReference>
<evidence type="ECO:0000256" key="6">
    <source>
        <dbReference type="ARBA" id="ARBA00022553"/>
    </source>
</evidence>
<gene>
    <name evidence="18" type="ORF">BJ095_1544</name>
</gene>
<dbReference type="EMBL" id="QJTJ01000054">
    <property type="protein sequence ID" value="PYF01859.1"/>
    <property type="molecule type" value="Genomic_DNA"/>
</dbReference>
<evidence type="ECO:0000313" key="19">
    <source>
        <dbReference type="Proteomes" id="UP000247416"/>
    </source>
</evidence>
<dbReference type="GO" id="GO:0005886">
    <property type="term" value="C:plasma membrane"/>
    <property type="evidence" value="ECO:0007669"/>
    <property type="project" value="UniProtKB-SubCell"/>
</dbReference>
<evidence type="ECO:0000256" key="7">
    <source>
        <dbReference type="ARBA" id="ARBA00022679"/>
    </source>
</evidence>
<comment type="caution">
    <text evidence="18">The sequence shown here is derived from an EMBL/GenBank/DDBJ whole genome shotgun (WGS) entry which is preliminary data.</text>
</comment>
<dbReference type="GO" id="GO:0045121">
    <property type="term" value="C:membrane raft"/>
    <property type="evidence" value="ECO:0007669"/>
    <property type="project" value="UniProtKB-SubCell"/>
</dbReference>
<dbReference type="InterPro" id="IPR050398">
    <property type="entry name" value="HssS/ArlS-like"/>
</dbReference>
<evidence type="ECO:0000313" key="18">
    <source>
        <dbReference type="EMBL" id="PYF01859.1"/>
    </source>
</evidence>
<keyword evidence="8 15" id="KW-0812">Transmembrane</keyword>
<dbReference type="PANTHER" id="PTHR45528:SF1">
    <property type="entry name" value="SENSOR HISTIDINE KINASE CPXA"/>
    <property type="match status" value="1"/>
</dbReference>
<proteinExistence type="predicted"/>
<dbReference type="SMART" id="SM00304">
    <property type="entry name" value="HAMP"/>
    <property type="match status" value="1"/>
</dbReference>
<keyword evidence="11" id="KW-0067">ATP-binding</keyword>
<dbReference type="SUPFAM" id="SSF55874">
    <property type="entry name" value="ATPase domain of HSP90 chaperone/DNA topoisomerase II/histidine kinase"/>
    <property type="match status" value="1"/>
</dbReference>
<evidence type="ECO:0000256" key="12">
    <source>
        <dbReference type="ARBA" id="ARBA00022989"/>
    </source>
</evidence>
<dbReference type="InterPro" id="IPR003594">
    <property type="entry name" value="HATPase_dom"/>
</dbReference>
<dbReference type="InterPro" id="IPR036097">
    <property type="entry name" value="HisK_dim/P_sf"/>
</dbReference>
<evidence type="ECO:0000256" key="1">
    <source>
        <dbReference type="ARBA" id="ARBA00000085"/>
    </source>
</evidence>
<feature type="domain" description="HAMP" evidence="17">
    <location>
        <begin position="185"/>
        <end position="237"/>
    </location>
</feature>
<keyword evidence="14 15" id="KW-0472">Membrane</keyword>
<dbReference type="CDD" id="cd06225">
    <property type="entry name" value="HAMP"/>
    <property type="match status" value="1"/>
</dbReference>
<keyword evidence="9" id="KW-0547">Nucleotide-binding</keyword>
<dbReference type="RefSeq" id="WP_107937864.1">
    <property type="nucleotide sequence ID" value="NZ_CP085009.1"/>
</dbReference>
<evidence type="ECO:0000256" key="2">
    <source>
        <dbReference type="ARBA" id="ARBA00004314"/>
    </source>
</evidence>
<dbReference type="Pfam" id="PF02518">
    <property type="entry name" value="HATPase_c"/>
    <property type="match status" value="1"/>
</dbReference>
<dbReference type="FunFam" id="1.10.287.130:FF:000001">
    <property type="entry name" value="Two-component sensor histidine kinase"/>
    <property type="match status" value="1"/>
</dbReference>
<evidence type="ECO:0000256" key="8">
    <source>
        <dbReference type="ARBA" id="ARBA00022692"/>
    </source>
</evidence>
<dbReference type="SUPFAM" id="SSF47384">
    <property type="entry name" value="Homodimeric domain of signal transducing histidine kinase"/>
    <property type="match status" value="1"/>
</dbReference>
<comment type="subcellular location">
    <subcellularLocation>
        <location evidence="3">Cell membrane</location>
        <topology evidence="3">Multi-pass membrane protein</topology>
    </subcellularLocation>
    <subcellularLocation>
        <location evidence="2">Membrane raft</location>
        <topology evidence="2">Multi-pass membrane protein</topology>
    </subcellularLocation>
</comment>
<dbReference type="EC" id="2.7.13.3" evidence="4"/>
<evidence type="ECO:0000256" key="4">
    <source>
        <dbReference type="ARBA" id="ARBA00012438"/>
    </source>
</evidence>
<name>A0A318TQE1_9BACL</name>
<feature type="transmembrane region" description="Helical" evidence="15">
    <location>
        <begin position="7"/>
        <end position="29"/>
    </location>
</feature>
<keyword evidence="19" id="KW-1185">Reference proteome</keyword>
<evidence type="ECO:0000256" key="3">
    <source>
        <dbReference type="ARBA" id="ARBA00004651"/>
    </source>
</evidence>
<dbReference type="Pfam" id="PF00672">
    <property type="entry name" value="HAMP"/>
    <property type="match status" value="1"/>
</dbReference>
<protein>
    <recommendedName>
        <fullName evidence="4">histidine kinase</fullName>
        <ecNumber evidence="4">2.7.13.3</ecNumber>
    </recommendedName>
</protein>
<evidence type="ECO:0000256" key="13">
    <source>
        <dbReference type="ARBA" id="ARBA00023012"/>
    </source>
</evidence>
<keyword evidence="10 18" id="KW-0418">Kinase</keyword>
<dbReference type="Gene3D" id="3.30.565.10">
    <property type="entry name" value="Histidine kinase-like ATPase, C-terminal domain"/>
    <property type="match status" value="1"/>
</dbReference>
<evidence type="ECO:0000256" key="15">
    <source>
        <dbReference type="SAM" id="Phobius"/>
    </source>
</evidence>
<dbReference type="Pfam" id="PF00512">
    <property type="entry name" value="HisKA"/>
    <property type="match status" value="1"/>
</dbReference>
<keyword evidence="7" id="KW-0808">Transferase</keyword>
<dbReference type="InterPro" id="IPR003661">
    <property type="entry name" value="HisK_dim/P_dom"/>
</dbReference>
<dbReference type="OrthoDB" id="335833at2"/>
<keyword evidence="6" id="KW-0597">Phosphoprotein</keyword>
<evidence type="ECO:0000256" key="14">
    <source>
        <dbReference type="ARBA" id="ARBA00023136"/>
    </source>
</evidence>
<feature type="domain" description="Histidine kinase" evidence="16">
    <location>
        <begin position="245"/>
        <end position="462"/>
    </location>
</feature>
<dbReference type="GO" id="GO:0000155">
    <property type="term" value="F:phosphorelay sensor kinase activity"/>
    <property type="evidence" value="ECO:0007669"/>
    <property type="project" value="InterPro"/>
</dbReference>
<keyword evidence="5" id="KW-1003">Cell membrane</keyword>
<evidence type="ECO:0000256" key="10">
    <source>
        <dbReference type="ARBA" id="ARBA00022777"/>
    </source>
</evidence>
<dbReference type="AlphaFoldDB" id="A0A318TQE1"/>
<dbReference type="CDD" id="cd00082">
    <property type="entry name" value="HisKA"/>
    <property type="match status" value="1"/>
</dbReference>
<evidence type="ECO:0000259" key="17">
    <source>
        <dbReference type="PROSITE" id="PS50885"/>
    </source>
</evidence>
<dbReference type="GO" id="GO:0005524">
    <property type="term" value="F:ATP binding"/>
    <property type="evidence" value="ECO:0007669"/>
    <property type="project" value="UniProtKB-KW"/>
</dbReference>
<evidence type="ECO:0000256" key="11">
    <source>
        <dbReference type="ARBA" id="ARBA00022840"/>
    </source>
</evidence>
<dbReference type="SMART" id="SM00388">
    <property type="entry name" value="HisKA"/>
    <property type="match status" value="1"/>
</dbReference>
<sequence>MKIRGIVVKFGLIIMLLFLSILIPFAILIDRIFLNVYSLHVNENVNELADKLEIAVSHSMKNEPEFYEYLSAITDEEIVVFNEKGVIISNHVFEFHTGTSIPKEWLKTMQKGEEFERERFDPITFEKYFFVGQPIMVSDEFKGGVLVFSSIDEIHQKMHAVRDWIIISIFAAIILALGYAIFLAKRLSKPLLKMETATREIARGNLSTKVQINSNDEIGSLASAINDLSIELNNYRTNRSELLANISHELRTPISYLKGYAQVIKDGQYKDEEELKVYSGIIEKESERLAKLIEELFELSKMEEGIINLYVQSIEVEEVIESALQKVELKAKKKNISLLYETEKGISSILTDGLRLEQILLNLLENAINYTEKGSISVETKKCKSGICITVEDTGLGIPEVDIPFIFDRFHRVEKSRSRHMGGTGLGLAIVFELVKQLEGTITVESELGKGSKFQLTLPDELQKKSYKNKN</sequence>
<dbReference type="Gene3D" id="1.10.287.130">
    <property type="match status" value="1"/>
</dbReference>
<keyword evidence="12 15" id="KW-1133">Transmembrane helix</keyword>
<dbReference type="Gene3D" id="6.10.340.10">
    <property type="match status" value="1"/>
</dbReference>
<dbReference type="Proteomes" id="UP000247416">
    <property type="component" value="Unassembled WGS sequence"/>
</dbReference>
<evidence type="ECO:0000256" key="9">
    <source>
        <dbReference type="ARBA" id="ARBA00022741"/>
    </source>
</evidence>
<dbReference type="PRINTS" id="PR00344">
    <property type="entry name" value="BCTRLSENSOR"/>
</dbReference>